<dbReference type="Gene3D" id="2.60.40.1500">
    <property type="entry name" value="Glycosyl hydrolase domain, family 39"/>
    <property type="match status" value="1"/>
</dbReference>
<sequence>MLPNIRLITVLILFVTQISNAQNKANIEVNFDKKVAEMKPIWAWFGYDEPNYTYMKDGQKLLTDISKLSPVPVYVRAHNLLTSGDGTPALKWGSTNAYTEDANGNPIYNWTIVDRIFDTYVKRGMKPLAQIGFMPEALSIKPIPYQHKWKPGVRYDEILTGWAYPPKDYKKWGNLVYEWVKHCVERYGQKEVESWYWEVWNEPDGAYWKATQAEFFKLYDYAADGLKRALPTAKIGGANVTGGGSKYLDAFINHCLKDTNYVTGKIGSPLDAILFHAKGSPRVVKGTVVMNIGTELRNVDANYKVISKYPQLKNIPVIIGEFDPEGCAACGMATNPENAYRNGTMYSSYTAASFARLYELTDKYNINLLGAVSWSFEFENQPWFAGFRDLATNGVNKPVLNVFKMFGMMKGNRVEAKSNQMYYLKSVLDSSIRKSVPDIGVLAAKAENSTTVLIWNYHDEDKKGAVDTVAVSLNGLTKKVVNIIHYRIDELNSNAYETWKKMGSPQNPSAAQLKELTQSSELKKIGKPIKFNTTTGPFKFELGRQGVSLLTIN</sequence>
<dbReference type="GO" id="GO:0005975">
    <property type="term" value="P:carbohydrate metabolic process"/>
    <property type="evidence" value="ECO:0007669"/>
    <property type="project" value="InterPro"/>
</dbReference>
<evidence type="ECO:0000256" key="2">
    <source>
        <dbReference type="ARBA" id="ARBA00022801"/>
    </source>
</evidence>
<comment type="similarity">
    <text evidence="1">Belongs to the glycosyl hydrolase 39 family.</text>
</comment>
<keyword evidence="3" id="KW-0326">Glycosidase</keyword>
<keyword evidence="5" id="KW-0732">Signal</keyword>
<feature type="signal peptide" evidence="5">
    <location>
        <begin position="1"/>
        <end position="21"/>
    </location>
</feature>
<dbReference type="AlphaFoldDB" id="A0A4U1CRV2"/>
<evidence type="ECO:0000256" key="4">
    <source>
        <dbReference type="PIRSR" id="PIRSR600514-1"/>
    </source>
</evidence>
<organism evidence="7 8">
    <name type="scientific">Pedobacter polaris</name>
    <dbReference type="NCBI Taxonomy" id="2571273"/>
    <lineage>
        <taxon>Bacteria</taxon>
        <taxon>Pseudomonadati</taxon>
        <taxon>Bacteroidota</taxon>
        <taxon>Sphingobacteriia</taxon>
        <taxon>Sphingobacteriales</taxon>
        <taxon>Sphingobacteriaceae</taxon>
        <taxon>Pedobacter</taxon>
    </lineage>
</organism>
<dbReference type="InterPro" id="IPR051923">
    <property type="entry name" value="Glycosyl_Hydrolase_39"/>
</dbReference>
<reference evidence="7 8" key="1">
    <citation type="submission" date="2019-04" db="EMBL/GenBank/DDBJ databases">
        <title>Pedobacter sp. RP-3-22 sp. nov., isolated from Arctic soil.</title>
        <authorList>
            <person name="Dahal R.H."/>
            <person name="Kim D.-U."/>
        </authorList>
    </citation>
    <scope>NUCLEOTIDE SEQUENCE [LARGE SCALE GENOMIC DNA]</scope>
    <source>
        <strain evidence="7 8">RP-3-22</strain>
    </source>
</reference>
<dbReference type="RefSeq" id="WP_136840290.1">
    <property type="nucleotide sequence ID" value="NZ_SWBR01000002.1"/>
</dbReference>
<dbReference type="OrthoDB" id="9776971at2"/>
<feature type="active site" description="Proton donor" evidence="4">
    <location>
        <position position="202"/>
    </location>
</feature>
<accession>A0A4U1CRV2</accession>
<protein>
    <submittedName>
        <fullName evidence="7">Beta-xylosidase</fullName>
    </submittedName>
</protein>
<dbReference type="EMBL" id="SWBR01000002">
    <property type="protein sequence ID" value="TKC10444.1"/>
    <property type="molecule type" value="Genomic_DNA"/>
</dbReference>
<comment type="caution">
    <text evidence="7">The sequence shown here is derived from an EMBL/GenBank/DDBJ whole genome shotgun (WGS) entry which is preliminary data.</text>
</comment>
<evidence type="ECO:0000259" key="6">
    <source>
        <dbReference type="Pfam" id="PF01229"/>
    </source>
</evidence>
<dbReference type="Proteomes" id="UP000309488">
    <property type="component" value="Unassembled WGS sequence"/>
</dbReference>
<dbReference type="InterPro" id="IPR000514">
    <property type="entry name" value="Glyco_hydro_39"/>
</dbReference>
<dbReference type="PRINTS" id="PR00745">
    <property type="entry name" value="GLHYDRLASE39"/>
</dbReference>
<feature type="chain" id="PRO_5020238456" evidence="5">
    <location>
        <begin position="22"/>
        <end position="553"/>
    </location>
</feature>
<dbReference type="PANTHER" id="PTHR12631:SF8">
    <property type="entry name" value="ALPHA-L-IDURONIDASE"/>
    <property type="match status" value="1"/>
</dbReference>
<dbReference type="SUPFAM" id="SSF51445">
    <property type="entry name" value="(Trans)glycosidases"/>
    <property type="match status" value="1"/>
</dbReference>
<keyword evidence="2" id="KW-0378">Hydrolase</keyword>
<dbReference type="Gene3D" id="3.20.20.80">
    <property type="entry name" value="Glycosidases"/>
    <property type="match status" value="1"/>
</dbReference>
<evidence type="ECO:0000256" key="5">
    <source>
        <dbReference type="SAM" id="SignalP"/>
    </source>
</evidence>
<name>A0A4U1CRV2_9SPHI</name>
<dbReference type="PANTHER" id="PTHR12631">
    <property type="entry name" value="ALPHA-L-IDURONIDASE"/>
    <property type="match status" value="1"/>
</dbReference>
<proteinExistence type="inferred from homology"/>
<dbReference type="GO" id="GO:0004553">
    <property type="term" value="F:hydrolase activity, hydrolyzing O-glycosyl compounds"/>
    <property type="evidence" value="ECO:0007669"/>
    <property type="project" value="InterPro"/>
</dbReference>
<keyword evidence="8" id="KW-1185">Reference proteome</keyword>
<dbReference type="SUPFAM" id="SSF51011">
    <property type="entry name" value="Glycosyl hydrolase domain"/>
    <property type="match status" value="1"/>
</dbReference>
<dbReference type="InterPro" id="IPR017853">
    <property type="entry name" value="GH"/>
</dbReference>
<evidence type="ECO:0000256" key="3">
    <source>
        <dbReference type="ARBA" id="ARBA00023295"/>
    </source>
</evidence>
<evidence type="ECO:0000256" key="1">
    <source>
        <dbReference type="ARBA" id="ARBA00008875"/>
    </source>
</evidence>
<evidence type="ECO:0000313" key="8">
    <source>
        <dbReference type="Proteomes" id="UP000309488"/>
    </source>
</evidence>
<evidence type="ECO:0000313" key="7">
    <source>
        <dbReference type="EMBL" id="TKC10444.1"/>
    </source>
</evidence>
<dbReference type="Pfam" id="PF01229">
    <property type="entry name" value="Glyco_hydro_39"/>
    <property type="match status" value="1"/>
</dbReference>
<feature type="domain" description="Glycosyl hydrolases family 39 N-terminal catalytic" evidence="6">
    <location>
        <begin position="27"/>
        <end position="523"/>
    </location>
</feature>
<dbReference type="InterPro" id="IPR049166">
    <property type="entry name" value="GH39_cat"/>
</dbReference>
<gene>
    <name evidence="7" type="ORF">FA048_09670</name>
</gene>